<keyword evidence="3" id="KW-1185">Reference proteome</keyword>
<dbReference type="InterPro" id="IPR006059">
    <property type="entry name" value="SBP"/>
</dbReference>
<dbReference type="PROSITE" id="PS51257">
    <property type="entry name" value="PROKAR_LIPOPROTEIN"/>
    <property type="match status" value="1"/>
</dbReference>
<keyword evidence="2" id="KW-0813">Transport</keyword>
<organism evidence="2 3">
    <name type="scientific">Phytomonospora endophytica</name>
    <dbReference type="NCBI Taxonomy" id="714109"/>
    <lineage>
        <taxon>Bacteria</taxon>
        <taxon>Bacillati</taxon>
        <taxon>Actinomycetota</taxon>
        <taxon>Actinomycetes</taxon>
        <taxon>Micromonosporales</taxon>
        <taxon>Micromonosporaceae</taxon>
        <taxon>Phytomonospora</taxon>
    </lineage>
</organism>
<keyword evidence="1" id="KW-0732">Signal</keyword>
<dbReference type="PANTHER" id="PTHR43649">
    <property type="entry name" value="ARABINOSE-BINDING PROTEIN-RELATED"/>
    <property type="match status" value="1"/>
</dbReference>
<reference evidence="2 3" key="1">
    <citation type="submission" date="2020-08" db="EMBL/GenBank/DDBJ databases">
        <title>Genomic Encyclopedia of Type Strains, Phase IV (KMG-IV): sequencing the most valuable type-strain genomes for metagenomic binning, comparative biology and taxonomic classification.</title>
        <authorList>
            <person name="Goeker M."/>
        </authorList>
    </citation>
    <scope>NUCLEOTIDE SEQUENCE [LARGE SCALE GENOMIC DNA]</scope>
    <source>
        <strain evidence="2 3">YIM 65646</strain>
    </source>
</reference>
<evidence type="ECO:0000313" key="2">
    <source>
        <dbReference type="EMBL" id="MBB6034001.1"/>
    </source>
</evidence>
<dbReference type="SUPFAM" id="SSF53850">
    <property type="entry name" value="Periplasmic binding protein-like II"/>
    <property type="match status" value="1"/>
</dbReference>
<proteinExistence type="predicted"/>
<dbReference type="Pfam" id="PF01547">
    <property type="entry name" value="SBP_bac_1"/>
    <property type="match status" value="1"/>
</dbReference>
<name>A0A841F9V3_9ACTN</name>
<gene>
    <name evidence="2" type="ORF">HNR73_001851</name>
</gene>
<dbReference type="InterPro" id="IPR050490">
    <property type="entry name" value="Bact_solute-bd_prot1"/>
</dbReference>
<feature type="signal peptide" evidence="1">
    <location>
        <begin position="1"/>
        <end position="19"/>
    </location>
</feature>
<sequence>MRRAGRVLALAGLTAAAAAGCLGGGAEEASTDPNRNADAKEYTLTVTSNAIAGGKNAEGADFLANYVIPKFVEQQKEQGVTAHINFEPNGVDDAEYKSKIGLDLEAGKGADIIDIDGIWVGEFAASNFIKPLEEVAGADAANGWDGWTQIQTSVQQNASYGGKRYGIPSGTDGRVIYFNKDVFAAAGLPAEWQPSSWAEIITAAEAIAEKTDATPIQLNAGTAMGEATTMQGVLPLLAGTGKEIFADGKWQGDSPAVRQVLDLYHQVYSGDLGDATLQQEAKGRDKSFEGFSKGRIGMLLESDYFWRDVIKPGSAVAPMPDRDEKVGWAKIPAMTPGAGIGGQDFVSMSGGAAQVLNPNTEYPQQAWELMRFMASADTVKELVKDTPRITQRDDVNAEVLAADPMLSFIATEVVPLTRFRPGELSYLQVSTALQEATYAIVDGASVEEAAAAYQKTLESIVGAEHIATQ</sequence>
<dbReference type="Gene3D" id="3.40.190.10">
    <property type="entry name" value="Periplasmic binding protein-like II"/>
    <property type="match status" value="2"/>
</dbReference>
<dbReference type="Proteomes" id="UP000548476">
    <property type="component" value="Unassembled WGS sequence"/>
</dbReference>
<dbReference type="AlphaFoldDB" id="A0A841F9V3"/>
<dbReference type="RefSeq" id="WP_203685785.1">
    <property type="nucleotide sequence ID" value="NZ_BONT01000013.1"/>
</dbReference>
<evidence type="ECO:0000256" key="1">
    <source>
        <dbReference type="SAM" id="SignalP"/>
    </source>
</evidence>
<dbReference type="PANTHER" id="PTHR43649:SF14">
    <property type="entry name" value="BLR3389 PROTEIN"/>
    <property type="match status" value="1"/>
</dbReference>
<feature type="chain" id="PRO_5038582839" evidence="1">
    <location>
        <begin position="20"/>
        <end position="469"/>
    </location>
</feature>
<protein>
    <submittedName>
        <fullName evidence="2">Multiple sugar transport system substrate-binding protein</fullName>
    </submittedName>
</protein>
<keyword evidence="2" id="KW-0762">Sugar transport</keyword>
<evidence type="ECO:0000313" key="3">
    <source>
        <dbReference type="Proteomes" id="UP000548476"/>
    </source>
</evidence>
<dbReference type="EMBL" id="JACHGT010000003">
    <property type="protein sequence ID" value="MBB6034001.1"/>
    <property type="molecule type" value="Genomic_DNA"/>
</dbReference>
<accession>A0A841F9V3</accession>
<comment type="caution">
    <text evidence="2">The sequence shown here is derived from an EMBL/GenBank/DDBJ whole genome shotgun (WGS) entry which is preliminary data.</text>
</comment>